<dbReference type="PRINTS" id="PR00133">
    <property type="entry name" value="GLHYDRLASE3"/>
</dbReference>
<proteinExistence type="predicted"/>
<dbReference type="InterPro" id="IPR017853">
    <property type="entry name" value="GH"/>
</dbReference>
<dbReference type="PANTHER" id="PTHR42721">
    <property type="entry name" value="SUGAR HYDROLASE-RELATED"/>
    <property type="match status" value="1"/>
</dbReference>
<dbReference type="FunFam" id="3.40.50.1700:FF:000001">
    <property type="entry name" value="probable beta-D-xylosidase 2"/>
    <property type="match status" value="1"/>
</dbReference>
<accession>A0A8D7BC16</accession>
<gene>
    <name evidence="5" type="ORF">GSMUA_12330.1</name>
</gene>
<dbReference type="Pfam" id="PF00933">
    <property type="entry name" value="Glyco_hydro_3"/>
    <property type="match status" value="1"/>
</dbReference>
<sequence length="824" mass="90193">MDSYHFSSFFLCMITGFLVLIPPYYSTTLASAAAATPQHASEPGAIETGGKNYSKVCDAARFEALGLRKDDFAYCDSSLPYPARVKDLVGRMTLVEKILQLGDRAQGVGRIGLPKYGWWSEALHGIAVTGHATYFGDVVPAATSFPNVILAAASFNESLWKKIGQAVSTEGRAMYNLGHTGLNFWSPNVNVVRDPRWGRVLETPGEDPFVVGRYAVNFVRGMQDVEGTENVQDLDSRPLKVSTCCKHYAAYDLDNWFGVSRLHFDARVTEQDMVETFVRPFEMCVKEGDASSIMCSYNRVNGVPACADAKLLSQTLRNDWQLHGYIVSDCDSVEVMHERLKWLGDTAEDAVGQAMKAGNYCIVGLDLDCGLGNLNYYENYTLSAVAQGKVRESDIDNALKNLYMVLMRAGFFDNIEAYENLGLNDICTKEHIHLAADAARQAIVLLKNNLTLPLDPKKYKDVVLVGPHAKATKAMIGNYEGIPCRYVSPLDAIAKDVRVDYHEGCDVHCRSSRSVRPAVEAAKKAKATIIVAGLGLEVEREELDRNDLLLPGFQTELINRVAEASAGPVVLVIMAGGCVDVSFAQNNPKIGAILWAGYPGQEGGQAIADVIFGRHNPGGRLPLTWYKNEYVDALPMTSMQLRPNDQLGYPGRTYKFFNGTSLYPFGHGMSYTQFSYSRKNDSGIFLPIKVDNHHLCKLPSDKANATVDSHCPSISVDALGCKEEISFEVDVTNVGKVDGDDVVLVYSKPPKGVADAPLKQLVAFQRVYVESGKTSSVKFSLNACKALNLVEKTAYVVLHSGEHAIVVGDGDSAVSFPVEIELQL</sequence>
<dbReference type="Gene3D" id="3.40.50.1700">
    <property type="entry name" value="Glycoside hydrolase family 3 C-terminal domain"/>
    <property type="match status" value="1"/>
</dbReference>
<dbReference type="EMBL" id="HG996475">
    <property type="protein sequence ID" value="CAG1864395.1"/>
    <property type="molecule type" value="Genomic_DNA"/>
</dbReference>
<dbReference type="InterPro" id="IPR001764">
    <property type="entry name" value="Glyco_hydro_3_N"/>
</dbReference>
<dbReference type="SMART" id="SM01217">
    <property type="entry name" value="Fn3_like"/>
    <property type="match status" value="1"/>
</dbReference>
<dbReference type="Pfam" id="PF01915">
    <property type="entry name" value="Glyco_hydro_3_C"/>
    <property type="match status" value="1"/>
</dbReference>
<evidence type="ECO:0000256" key="2">
    <source>
        <dbReference type="ARBA" id="ARBA00022801"/>
    </source>
</evidence>
<organism evidence="5">
    <name type="scientific">Musa acuminata subsp. malaccensis</name>
    <name type="common">Wild banana</name>
    <name type="synonym">Musa malaccensis</name>
    <dbReference type="NCBI Taxonomy" id="214687"/>
    <lineage>
        <taxon>Eukaryota</taxon>
        <taxon>Viridiplantae</taxon>
        <taxon>Streptophyta</taxon>
        <taxon>Embryophyta</taxon>
        <taxon>Tracheophyta</taxon>
        <taxon>Spermatophyta</taxon>
        <taxon>Magnoliopsida</taxon>
        <taxon>Liliopsida</taxon>
        <taxon>Zingiberales</taxon>
        <taxon>Musaceae</taxon>
        <taxon>Musa</taxon>
    </lineage>
</organism>
<dbReference type="AlphaFoldDB" id="A0A8D7BC16"/>
<keyword evidence="1" id="KW-0732">Signal</keyword>
<dbReference type="FunFam" id="3.20.20.300:FF:000010">
    <property type="entry name" value="Putative beta-D-xylosidase 5"/>
    <property type="match status" value="1"/>
</dbReference>
<dbReference type="GO" id="GO:0009044">
    <property type="term" value="F:xylan 1,4-beta-xylosidase activity"/>
    <property type="evidence" value="ECO:0007669"/>
    <property type="project" value="InterPro"/>
</dbReference>
<dbReference type="InterPro" id="IPR036962">
    <property type="entry name" value="Glyco_hydro_3_N_sf"/>
</dbReference>
<dbReference type="InterPro" id="IPR013783">
    <property type="entry name" value="Ig-like_fold"/>
</dbReference>
<evidence type="ECO:0000259" key="4">
    <source>
        <dbReference type="SMART" id="SM01217"/>
    </source>
</evidence>
<dbReference type="SUPFAM" id="SSF52279">
    <property type="entry name" value="Beta-D-glucan exohydrolase, C-terminal domain"/>
    <property type="match status" value="1"/>
</dbReference>
<keyword evidence="2" id="KW-0378">Hydrolase</keyword>
<feature type="domain" description="Fibronectin type III-like" evidence="4">
    <location>
        <begin position="741"/>
        <end position="811"/>
    </location>
</feature>
<dbReference type="GO" id="GO:0045493">
    <property type="term" value="P:xylan catabolic process"/>
    <property type="evidence" value="ECO:0007669"/>
    <property type="project" value="InterPro"/>
</dbReference>
<dbReference type="InterPro" id="IPR026891">
    <property type="entry name" value="Fn3-like"/>
</dbReference>
<dbReference type="InterPro" id="IPR036881">
    <property type="entry name" value="Glyco_hydro_3_C_sf"/>
</dbReference>
<reference evidence="5" key="1">
    <citation type="submission" date="2021-03" db="EMBL/GenBank/DDBJ databases">
        <authorList>
            <consortium name="Genoscope - CEA"/>
            <person name="William W."/>
        </authorList>
    </citation>
    <scope>NUCLEOTIDE SEQUENCE</scope>
    <source>
        <strain evidence="5">Doubled-haploid Pahang</strain>
    </source>
</reference>
<evidence type="ECO:0000256" key="3">
    <source>
        <dbReference type="ARBA" id="ARBA00023295"/>
    </source>
</evidence>
<evidence type="ECO:0000256" key="1">
    <source>
        <dbReference type="ARBA" id="ARBA00022729"/>
    </source>
</evidence>
<evidence type="ECO:0000313" key="5">
    <source>
        <dbReference type="EMBL" id="CAG1864395.1"/>
    </source>
</evidence>
<dbReference type="PANTHER" id="PTHR42721:SF11">
    <property type="entry name" value="BETA-D-XYLOSIDASE 5-RELATED"/>
    <property type="match status" value="1"/>
</dbReference>
<name>A0A8D7BC16_MUSAM</name>
<dbReference type="Gene3D" id="3.20.20.300">
    <property type="entry name" value="Glycoside hydrolase, family 3, N-terminal domain"/>
    <property type="match status" value="1"/>
</dbReference>
<dbReference type="SUPFAM" id="SSF51445">
    <property type="entry name" value="(Trans)glycosidases"/>
    <property type="match status" value="1"/>
</dbReference>
<protein>
    <submittedName>
        <fullName evidence="5">(wild Malaysian banana) hypothetical protein</fullName>
    </submittedName>
</protein>
<dbReference type="Gene3D" id="2.60.40.10">
    <property type="entry name" value="Immunoglobulins"/>
    <property type="match status" value="1"/>
</dbReference>
<keyword evidence="3" id="KW-0326">Glycosidase</keyword>
<dbReference type="Pfam" id="PF14310">
    <property type="entry name" value="Fn3-like"/>
    <property type="match status" value="1"/>
</dbReference>
<dbReference type="InterPro" id="IPR044993">
    <property type="entry name" value="BXL"/>
</dbReference>
<dbReference type="InterPro" id="IPR002772">
    <property type="entry name" value="Glyco_hydro_3_C"/>
</dbReference>